<gene>
    <name evidence="1" type="ORF">MtrunA17_Chr6g0488151</name>
</gene>
<name>A0A396HIH0_MEDTR</name>
<evidence type="ECO:0000313" key="2">
    <source>
        <dbReference type="Proteomes" id="UP000265566"/>
    </source>
</evidence>
<protein>
    <submittedName>
        <fullName evidence="1">Uncharacterized protein</fullName>
    </submittedName>
</protein>
<organism evidence="1 2">
    <name type="scientific">Medicago truncatula</name>
    <name type="common">Barrel medic</name>
    <name type="synonym">Medicago tribuloides</name>
    <dbReference type="NCBI Taxonomy" id="3880"/>
    <lineage>
        <taxon>Eukaryota</taxon>
        <taxon>Viridiplantae</taxon>
        <taxon>Streptophyta</taxon>
        <taxon>Embryophyta</taxon>
        <taxon>Tracheophyta</taxon>
        <taxon>Spermatophyta</taxon>
        <taxon>Magnoliopsida</taxon>
        <taxon>eudicotyledons</taxon>
        <taxon>Gunneridae</taxon>
        <taxon>Pentapetalae</taxon>
        <taxon>rosids</taxon>
        <taxon>fabids</taxon>
        <taxon>Fabales</taxon>
        <taxon>Fabaceae</taxon>
        <taxon>Papilionoideae</taxon>
        <taxon>50 kb inversion clade</taxon>
        <taxon>NPAAA clade</taxon>
        <taxon>Hologalegina</taxon>
        <taxon>IRL clade</taxon>
        <taxon>Trifolieae</taxon>
        <taxon>Medicago</taxon>
    </lineage>
</organism>
<accession>A0A396HIH0</accession>
<sequence>MMLPLERIWIWTIQSPKTSPSKQEYGKNSDSNNSIQLILSLGRCRCVLLRCVRHFFFI</sequence>
<dbReference type="Gramene" id="rna37902">
    <property type="protein sequence ID" value="RHN53132.1"/>
    <property type="gene ID" value="gene37902"/>
</dbReference>
<proteinExistence type="predicted"/>
<dbReference type="AlphaFoldDB" id="A0A396HIH0"/>
<evidence type="ECO:0000313" key="1">
    <source>
        <dbReference type="EMBL" id="RHN53132.1"/>
    </source>
</evidence>
<dbReference type="EMBL" id="PSQE01000006">
    <property type="protein sequence ID" value="RHN53132.1"/>
    <property type="molecule type" value="Genomic_DNA"/>
</dbReference>
<comment type="caution">
    <text evidence="1">The sequence shown here is derived from an EMBL/GenBank/DDBJ whole genome shotgun (WGS) entry which is preliminary data.</text>
</comment>
<dbReference type="Proteomes" id="UP000265566">
    <property type="component" value="Chromosome 6"/>
</dbReference>
<reference evidence="2" key="1">
    <citation type="journal article" date="2018" name="Nat. Plants">
        <title>Whole-genome landscape of Medicago truncatula symbiotic genes.</title>
        <authorList>
            <person name="Pecrix Y."/>
            <person name="Staton S.E."/>
            <person name="Sallet E."/>
            <person name="Lelandais-Briere C."/>
            <person name="Moreau S."/>
            <person name="Carrere S."/>
            <person name="Blein T."/>
            <person name="Jardinaud M.F."/>
            <person name="Latrasse D."/>
            <person name="Zouine M."/>
            <person name="Zahm M."/>
            <person name="Kreplak J."/>
            <person name="Mayjonade B."/>
            <person name="Satge C."/>
            <person name="Perez M."/>
            <person name="Cauet S."/>
            <person name="Marande W."/>
            <person name="Chantry-Darmon C."/>
            <person name="Lopez-Roques C."/>
            <person name="Bouchez O."/>
            <person name="Berard A."/>
            <person name="Debelle F."/>
            <person name="Munos S."/>
            <person name="Bendahmane A."/>
            <person name="Berges H."/>
            <person name="Niebel A."/>
            <person name="Buitink J."/>
            <person name="Frugier F."/>
            <person name="Benhamed M."/>
            <person name="Crespi M."/>
            <person name="Gouzy J."/>
            <person name="Gamas P."/>
        </authorList>
    </citation>
    <scope>NUCLEOTIDE SEQUENCE [LARGE SCALE GENOMIC DNA]</scope>
    <source>
        <strain evidence="2">cv. Jemalong A17</strain>
    </source>
</reference>